<feature type="compositionally biased region" description="Basic and acidic residues" evidence="1">
    <location>
        <begin position="46"/>
        <end position="57"/>
    </location>
</feature>
<feature type="transmembrane region" description="Helical" evidence="2">
    <location>
        <begin position="561"/>
        <end position="581"/>
    </location>
</feature>
<evidence type="ECO:0000256" key="2">
    <source>
        <dbReference type="SAM" id="Phobius"/>
    </source>
</evidence>
<feature type="region of interest" description="Disordered" evidence="1">
    <location>
        <begin position="142"/>
        <end position="259"/>
    </location>
</feature>
<keyword evidence="2" id="KW-1133">Transmembrane helix</keyword>
<keyword evidence="2" id="KW-0472">Membrane</keyword>
<dbReference type="AlphaFoldDB" id="A0A0C3B6Y8"/>
<keyword evidence="4" id="KW-1185">Reference proteome</keyword>
<dbReference type="HOGENOM" id="CLU_535402_0_0_1"/>
<evidence type="ECO:0000313" key="3">
    <source>
        <dbReference type="EMBL" id="KIM27909.1"/>
    </source>
</evidence>
<protein>
    <submittedName>
        <fullName evidence="3">Uncharacterized protein</fullName>
    </submittedName>
</protein>
<reference evidence="3 4" key="1">
    <citation type="submission" date="2014-04" db="EMBL/GenBank/DDBJ databases">
        <authorList>
            <consortium name="DOE Joint Genome Institute"/>
            <person name="Kuo A."/>
            <person name="Zuccaro A."/>
            <person name="Kohler A."/>
            <person name="Nagy L.G."/>
            <person name="Floudas D."/>
            <person name="Copeland A."/>
            <person name="Barry K.W."/>
            <person name="Cichocki N."/>
            <person name="Veneault-Fourrey C."/>
            <person name="LaButti K."/>
            <person name="Lindquist E.A."/>
            <person name="Lipzen A."/>
            <person name="Lundell T."/>
            <person name="Morin E."/>
            <person name="Murat C."/>
            <person name="Sun H."/>
            <person name="Tunlid A."/>
            <person name="Henrissat B."/>
            <person name="Grigoriev I.V."/>
            <person name="Hibbett D.S."/>
            <person name="Martin F."/>
            <person name="Nordberg H.P."/>
            <person name="Cantor M.N."/>
            <person name="Hua S.X."/>
        </authorList>
    </citation>
    <scope>NUCLEOTIDE SEQUENCE [LARGE SCALE GENOMIC DNA]</scope>
    <source>
        <strain evidence="3 4">MAFF 305830</strain>
    </source>
</reference>
<dbReference type="EMBL" id="KN824296">
    <property type="protein sequence ID" value="KIM27909.1"/>
    <property type="molecule type" value="Genomic_DNA"/>
</dbReference>
<accession>A0A0C3B6Y8</accession>
<evidence type="ECO:0000256" key="1">
    <source>
        <dbReference type="SAM" id="MobiDB-lite"/>
    </source>
</evidence>
<evidence type="ECO:0000313" key="4">
    <source>
        <dbReference type="Proteomes" id="UP000054097"/>
    </source>
</evidence>
<proteinExistence type="predicted"/>
<gene>
    <name evidence="3" type="ORF">M408DRAFT_16526</name>
</gene>
<feature type="region of interest" description="Disordered" evidence="1">
    <location>
        <begin position="24"/>
        <end position="60"/>
    </location>
</feature>
<dbReference type="STRING" id="933852.A0A0C3B6Y8"/>
<feature type="compositionally biased region" description="Polar residues" evidence="1">
    <location>
        <begin position="431"/>
        <end position="458"/>
    </location>
</feature>
<sequence>MDNSDVSLALAPCHISLPTTTSHSFLSPSSALLPNPSEASHQYPPDSKEQSQHEKPQRKAFKSSLMDSLRYRFPDGNPPQALYDEFIQVSLNDVPPDSALVTADASEGHTGNENGPHHFSPIQRLQRMTSRVFSTIAASIASRPPLPLPQEPRPVISNPRPIEAMTRVGTPRERKPRTPSPSPVQFYTASFNGLGPPAPLPLVDIRPRSRPHSRNTISRSRSPSRSHSACSQPKNPPQVEQPVPDLPHPEPAQLATKNSIVFPRASEVENYKERRRAVRIITPRTHGASYLPTVPDPPSAPTHQAQAYTFASYLSVAFFLGLLQKTRVRLVRIFTFVDPAESLFHLGFITGPQTWLLGGWYLTSTSTLTSADRKEVGEKSQLRVWVDKRVHIEKAGYTGGRSAHGDELLERIERMERAEPGRRQGGEQGQNQHNASSSGLTSSSFEVGRRTATTSNASRLLGDAPTTREPNAILTESANPHVEIKSAHSGSAHADGDAESMVVLPHIRSSRAVWSGSRAGIRGYAGYTYGHGYGENGALHRAADEISVDLAQSRWVHRCRIAALISGLVVMSLFVSALTAVCAR</sequence>
<feature type="compositionally biased region" description="Low complexity" evidence="1">
    <location>
        <begin position="24"/>
        <end position="37"/>
    </location>
</feature>
<organism evidence="3 4">
    <name type="scientific">Serendipita vermifera MAFF 305830</name>
    <dbReference type="NCBI Taxonomy" id="933852"/>
    <lineage>
        <taxon>Eukaryota</taxon>
        <taxon>Fungi</taxon>
        <taxon>Dikarya</taxon>
        <taxon>Basidiomycota</taxon>
        <taxon>Agaricomycotina</taxon>
        <taxon>Agaricomycetes</taxon>
        <taxon>Sebacinales</taxon>
        <taxon>Serendipitaceae</taxon>
        <taxon>Serendipita</taxon>
    </lineage>
</organism>
<reference evidence="4" key="2">
    <citation type="submission" date="2015-01" db="EMBL/GenBank/DDBJ databases">
        <title>Evolutionary Origins and Diversification of the Mycorrhizal Mutualists.</title>
        <authorList>
            <consortium name="DOE Joint Genome Institute"/>
            <consortium name="Mycorrhizal Genomics Consortium"/>
            <person name="Kohler A."/>
            <person name="Kuo A."/>
            <person name="Nagy L.G."/>
            <person name="Floudas D."/>
            <person name="Copeland A."/>
            <person name="Barry K.W."/>
            <person name="Cichocki N."/>
            <person name="Veneault-Fourrey C."/>
            <person name="LaButti K."/>
            <person name="Lindquist E.A."/>
            <person name="Lipzen A."/>
            <person name="Lundell T."/>
            <person name="Morin E."/>
            <person name="Murat C."/>
            <person name="Riley R."/>
            <person name="Ohm R."/>
            <person name="Sun H."/>
            <person name="Tunlid A."/>
            <person name="Henrissat B."/>
            <person name="Grigoriev I.V."/>
            <person name="Hibbett D.S."/>
            <person name="Martin F."/>
        </authorList>
    </citation>
    <scope>NUCLEOTIDE SEQUENCE [LARGE SCALE GENOMIC DNA]</scope>
    <source>
        <strain evidence="4">MAFF 305830</strain>
    </source>
</reference>
<dbReference type="Proteomes" id="UP000054097">
    <property type="component" value="Unassembled WGS sequence"/>
</dbReference>
<feature type="compositionally biased region" description="Low complexity" evidence="1">
    <location>
        <begin position="214"/>
        <end position="231"/>
    </location>
</feature>
<dbReference type="OrthoDB" id="3186560at2759"/>
<name>A0A0C3B6Y8_SERVB</name>
<keyword evidence="2" id="KW-0812">Transmembrane</keyword>
<feature type="region of interest" description="Disordered" evidence="1">
    <location>
        <begin position="419"/>
        <end position="470"/>
    </location>
</feature>